<evidence type="ECO:0000313" key="6">
    <source>
        <dbReference type="Proteomes" id="UP000248311"/>
    </source>
</evidence>
<dbReference type="PANTHER" id="PTHR30061:SF50">
    <property type="entry name" value="MALTOSE_MALTODEXTRIN-BINDING PERIPLASMIC PROTEIN"/>
    <property type="match status" value="1"/>
</dbReference>
<keyword evidence="3 4" id="KW-0732">Signal</keyword>
<dbReference type="RefSeq" id="WP_110812714.1">
    <property type="nucleotide sequence ID" value="NZ_QJTE01000001.1"/>
</dbReference>
<feature type="signal peptide" evidence="4">
    <location>
        <begin position="1"/>
        <end position="22"/>
    </location>
</feature>
<evidence type="ECO:0000256" key="3">
    <source>
        <dbReference type="ARBA" id="ARBA00022729"/>
    </source>
</evidence>
<gene>
    <name evidence="5" type="ORF">DFP88_101349</name>
</gene>
<keyword evidence="6" id="KW-1185">Reference proteome</keyword>
<sequence length="404" mass="43449">MKLRNTILASTALVGLAGAAAAQEEIYIINCGTDAEPQVPVQQEAIEAWEAENPDYTVNLEFVAWGQCQEKATTLASAGNPPAIALMGSRVLMQLADAGLIRPFDMTEEELSSYEDSVLQTVQFDGQVWGLPRAFSTKALYYNKALFEEAGLDPESPPETFEELVSASQAITENTDARGFGMVAASFDATMHDWLNFVYSNGGTILGPDGEVTFDTPEVIEALQLYADLVPYSEDGPIAYDRGKLEPLFREGQVAMYISGGWGRQRTGDVDYGLALIPHGPSGENGTLLITDSLVVFEGSGVEEAATDLALALTSTEAQSAFDIAGAWTPIRQTQDTDALIEEDPTWEPFITSIPTGGPEPLMLDYVAMQDAIIEAIQGVILGEVTAEEAAAEAQEQLEELAEE</sequence>
<dbReference type="InterPro" id="IPR006059">
    <property type="entry name" value="SBP"/>
</dbReference>
<evidence type="ECO:0000256" key="1">
    <source>
        <dbReference type="ARBA" id="ARBA00008520"/>
    </source>
</evidence>
<reference evidence="5 6" key="1">
    <citation type="submission" date="2018-06" db="EMBL/GenBank/DDBJ databases">
        <title>Genomic Encyclopedia of Type Strains, Phase III (KMG-III): the genomes of soil and plant-associated and newly described type strains.</title>
        <authorList>
            <person name="Whitman W."/>
        </authorList>
    </citation>
    <scope>NUCLEOTIDE SEQUENCE [LARGE SCALE GENOMIC DNA]</scope>
    <source>
        <strain evidence="5 6">CECT 9025</strain>
    </source>
</reference>
<dbReference type="EMBL" id="QJTE01000001">
    <property type="protein sequence ID" value="PYE85680.1"/>
    <property type="molecule type" value="Genomic_DNA"/>
</dbReference>
<dbReference type="SUPFAM" id="SSF53850">
    <property type="entry name" value="Periplasmic binding protein-like II"/>
    <property type="match status" value="1"/>
</dbReference>
<dbReference type="Gene3D" id="3.40.190.10">
    <property type="entry name" value="Periplasmic binding protein-like II"/>
    <property type="match status" value="1"/>
</dbReference>
<organism evidence="5 6">
    <name type="scientific">Pseudoroseicyclus aestuarii</name>
    <dbReference type="NCBI Taxonomy" id="1795041"/>
    <lineage>
        <taxon>Bacteria</taxon>
        <taxon>Pseudomonadati</taxon>
        <taxon>Pseudomonadota</taxon>
        <taxon>Alphaproteobacteria</taxon>
        <taxon>Rhodobacterales</taxon>
        <taxon>Paracoccaceae</taxon>
        <taxon>Pseudoroseicyclus</taxon>
    </lineage>
</organism>
<evidence type="ECO:0000256" key="4">
    <source>
        <dbReference type="SAM" id="SignalP"/>
    </source>
</evidence>
<dbReference type="Proteomes" id="UP000248311">
    <property type="component" value="Unassembled WGS sequence"/>
</dbReference>
<dbReference type="OrthoDB" id="2509690at2"/>
<dbReference type="Pfam" id="PF01547">
    <property type="entry name" value="SBP_bac_1"/>
    <property type="match status" value="1"/>
</dbReference>
<dbReference type="GO" id="GO:1901982">
    <property type="term" value="F:maltose binding"/>
    <property type="evidence" value="ECO:0007669"/>
    <property type="project" value="TreeGrafter"/>
</dbReference>
<evidence type="ECO:0000313" key="5">
    <source>
        <dbReference type="EMBL" id="PYE85680.1"/>
    </source>
</evidence>
<proteinExistence type="inferred from homology"/>
<dbReference type="GO" id="GO:0042956">
    <property type="term" value="P:maltodextrin transmembrane transport"/>
    <property type="evidence" value="ECO:0007669"/>
    <property type="project" value="TreeGrafter"/>
</dbReference>
<dbReference type="AlphaFoldDB" id="A0A318SUU0"/>
<accession>A0A318SUU0</accession>
<name>A0A318SUU0_9RHOB</name>
<keyword evidence="2" id="KW-0813">Transport</keyword>
<feature type="chain" id="PRO_5016466326" evidence="4">
    <location>
        <begin position="23"/>
        <end position="404"/>
    </location>
</feature>
<evidence type="ECO:0000256" key="2">
    <source>
        <dbReference type="ARBA" id="ARBA00022448"/>
    </source>
</evidence>
<dbReference type="CDD" id="cd13585">
    <property type="entry name" value="PBP2_TMBP_like"/>
    <property type="match status" value="1"/>
</dbReference>
<dbReference type="GO" id="GO:0055052">
    <property type="term" value="C:ATP-binding cassette (ABC) transporter complex, substrate-binding subunit-containing"/>
    <property type="evidence" value="ECO:0007669"/>
    <property type="project" value="TreeGrafter"/>
</dbReference>
<dbReference type="GO" id="GO:0015768">
    <property type="term" value="P:maltose transport"/>
    <property type="evidence" value="ECO:0007669"/>
    <property type="project" value="TreeGrafter"/>
</dbReference>
<dbReference type="PANTHER" id="PTHR30061">
    <property type="entry name" value="MALTOSE-BINDING PERIPLASMIC PROTEIN"/>
    <property type="match status" value="1"/>
</dbReference>
<comment type="caution">
    <text evidence="5">The sequence shown here is derived from an EMBL/GenBank/DDBJ whole genome shotgun (WGS) entry which is preliminary data.</text>
</comment>
<protein>
    <submittedName>
        <fullName evidence="5">Carbohydrate ABC transporter substrate-binding protein (CUT1 family)</fullName>
    </submittedName>
</protein>
<comment type="similarity">
    <text evidence="1">Belongs to the bacterial solute-binding protein 1 family.</text>
</comment>